<protein>
    <recommendedName>
        <fullName evidence="3">Fascin domain-containing protein</fullName>
    </recommendedName>
</protein>
<organism evidence="1 2">
    <name type="scientific">Acanthosepion pharaonis</name>
    <name type="common">Pharaoh cuttlefish</name>
    <name type="synonym">Sepia pharaonis</name>
    <dbReference type="NCBI Taxonomy" id="158019"/>
    <lineage>
        <taxon>Eukaryota</taxon>
        <taxon>Metazoa</taxon>
        <taxon>Spiralia</taxon>
        <taxon>Lophotrochozoa</taxon>
        <taxon>Mollusca</taxon>
        <taxon>Cephalopoda</taxon>
        <taxon>Coleoidea</taxon>
        <taxon>Decapodiformes</taxon>
        <taxon>Sepiida</taxon>
        <taxon>Sepiina</taxon>
        <taxon>Sepiidae</taxon>
        <taxon>Acanthosepion</taxon>
    </lineage>
</organism>
<sequence>MAFYRLFTGGCSKLKRPDLRPILFLPILTSGGVINLRWPTITKIQDVQKLQRAFWIQSYMNPLLNLFRTGNVVQLVSKMTGCTLQILQTLDGKLIVDAKGSVGYGAFNASWTVINEGENKVRLHNNNNYLAIVDGYTQVVRLPPDTKHGVETKFHVSQAGEWALFQSVHEPNHYIAVFPDGYLRPAKDSIRGPNAHFGVQLISSPYAQTHPKK</sequence>
<comment type="caution">
    <text evidence="1">The sequence shown here is derived from an EMBL/GenBank/DDBJ whole genome shotgun (WGS) entry which is preliminary data.</text>
</comment>
<dbReference type="OrthoDB" id="10023911at2759"/>
<gene>
    <name evidence="1" type="ORF">SPHA_26542</name>
</gene>
<keyword evidence="2" id="KW-1185">Reference proteome</keyword>
<evidence type="ECO:0000313" key="2">
    <source>
        <dbReference type="Proteomes" id="UP000597762"/>
    </source>
</evidence>
<accession>A0A812C1F7</accession>
<proteinExistence type="predicted"/>
<dbReference type="Proteomes" id="UP000597762">
    <property type="component" value="Unassembled WGS sequence"/>
</dbReference>
<name>A0A812C1F7_ACAPH</name>
<evidence type="ECO:0000313" key="1">
    <source>
        <dbReference type="EMBL" id="CAE1249330.1"/>
    </source>
</evidence>
<dbReference type="AlphaFoldDB" id="A0A812C1F7"/>
<dbReference type="EMBL" id="CAHIKZ030001014">
    <property type="protein sequence ID" value="CAE1249330.1"/>
    <property type="molecule type" value="Genomic_DNA"/>
</dbReference>
<evidence type="ECO:0008006" key="3">
    <source>
        <dbReference type="Google" id="ProtNLM"/>
    </source>
</evidence>
<reference evidence="1" key="1">
    <citation type="submission" date="2021-01" db="EMBL/GenBank/DDBJ databases">
        <authorList>
            <person name="Li R."/>
            <person name="Bekaert M."/>
        </authorList>
    </citation>
    <scope>NUCLEOTIDE SEQUENCE</scope>
    <source>
        <strain evidence="1">Farmed</strain>
    </source>
</reference>